<name>A0A7G7GB80_9BACT</name>
<dbReference type="InterPro" id="IPR004027">
    <property type="entry name" value="SEC_C_motif"/>
</dbReference>
<dbReference type="KEGG" id="aswu:HUW51_17410"/>
<dbReference type="EMBL" id="CP055156">
    <property type="protein sequence ID" value="QNF34414.1"/>
    <property type="molecule type" value="Genomic_DNA"/>
</dbReference>
<keyword evidence="2" id="KW-1185">Reference proteome</keyword>
<dbReference type="RefSeq" id="WP_185270895.1">
    <property type="nucleotide sequence ID" value="NZ_CP055156.1"/>
</dbReference>
<gene>
    <name evidence="1" type="ORF">HUW51_17410</name>
</gene>
<dbReference type="AlphaFoldDB" id="A0A7G7GB80"/>
<reference evidence="1 2" key="1">
    <citation type="journal article" date="2018" name="Int. J. Syst. Evol. Microbiol.">
        <title>Adhaeribacter swui sp. nov., isolated from wet mud.</title>
        <authorList>
            <person name="Kim D.U."/>
            <person name="Kim K.W."/>
            <person name="Kang M.S."/>
            <person name="Kim J.Y."/>
            <person name="Jang J.H."/>
            <person name="Kim M.K."/>
        </authorList>
    </citation>
    <scope>NUCLEOTIDE SEQUENCE [LARGE SCALE GENOMIC DNA]</scope>
    <source>
        <strain evidence="1 2">KCTC 52873</strain>
    </source>
</reference>
<dbReference type="Proteomes" id="UP000515237">
    <property type="component" value="Chromosome"/>
</dbReference>
<evidence type="ECO:0000313" key="1">
    <source>
        <dbReference type="EMBL" id="QNF34414.1"/>
    </source>
</evidence>
<proteinExistence type="predicted"/>
<protein>
    <submittedName>
        <fullName evidence="1">SEC-C domain-containing protein</fullName>
    </submittedName>
</protein>
<accession>A0A7G7GB80</accession>
<organism evidence="1 2">
    <name type="scientific">Adhaeribacter swui</name>
    <dbReference type="NCBI Taxonomy" id="2086471"/>
    <lineage>
        <taxon>Bacteria</taxon>
        <taxon>Pseudomonadati</taxon>
        <taxon>Bacteroidota</taxon>
        <taxon>Cytophagia</taxon>
        <taxon>Cytophagales</taxon>
        <taxon>Hymenobacteraceae</taxon>
        <taxon>Adhaeribacter</taxon>
    </lineage>
</organism>
<sequence>MEGYLLFLAQTDEVIVKYPKLKIIESEGQSIIKGEIDIVDSYGKYWTSYEIEIRYSPKFPNRFPILHETGGKIPKIGDWHVYEDSKACCLKIPPEEIIRCKNGISVLEFIEEEVIPYFFNQTHRMEVGYYVNGEYSHGAKGIYEYYSKILGTSGNIKLTIKMLRFIALKSEPKRTSLCFCGSSNKYRKCHREAYRNIAKINSVDLIYHVNYLESKKHLL</sequence>
<dbReference type="Pfam" id="PF02810">
    <property type="entry name" value="SEC-C"/>
    <property type="match status" value="1"/>
</dbReference>
<evidence type="ECO:0000313" key="2">
    <source>
        <dbReference type="Proteomes" id="UP000515237"/>
    </source>
</evidence>